<gene>
    <name evidence="1" type="ORF">KME15_27200</name>
</gene>
<reference evidence="1" key="2">
    <citation type="journal article" date="2022" name="Microbiol. Resour. Announc.">
        <title>Metagenome Sequencing to Explore Phylogenomics of Terrestrial Cyanobacteria.</title>
        <authorList>
            <person name="Ward R.D."/>
            <person name="Stajich J.E."/>
            <person name="Johansen J.R."/>
            <person name="Huntemann M."/>
            <person name="Clum A."/>
            <person name="Foster B."/>
            <person name="Foster B."/>
            <person name="Roux S."/>
            <person name="Palaniappan K."/>
            <person name="Varghese N."/>
            <person name="Mukherjee S."/>
            <person name="Reddy T.B.K."/>
            <person name="Daum C."/>
            <person name="Copeland A."/>
            <person name="Chen I.A."/>
            <person name="Ivanova N.N."/>
            <person name="Kyrpides N.C."/>
            <person name="Shapiro N."/>
            <person name="Eloe-Fadrosh E.A."/>
            <person name="Pietrasiak N."/>
        </authorList>
    </citation>
    <scope>NUCLEOTIDE SEQUENCE</scope>
    <source>
        <strain evidence="1">UHER 2000/2452</strain>
    </source>
</reference>
<proteinExistence type="predicted"/>
<protein>
    <submittedName>
        <fullName evidence="1">Uncharacterized protein</fullName>
    </submittedName>
</protein>
<comment type="caution">
    <text evidence="1">The sequence shown here is derived from an EMBL/GenBank/DDBJ whole genome shotgun (WGS) entry which is preliminary data.</text>
</comment>
<accession>A0A951QIF2</accession>
<dbReference type="EMBL" id="JAHHHD010000070">
    <property type="protein sequence ID" value="MBW4662356.1"/>
    <property type="molecule type" value="Genomic_DNA"/>
</dbReference>
<sequence>MTTEFNELLTDHPADRLQIWIIGTRDQVNHLINECYVKRLTDDFLSETLRELAKFSPIMPSPLASGKYSHNHRA</sequence>
<evidence type="ECO:0000313" key="1">
    <source>
        <dbReference type="EMBL" id="MBW4662356.1"/>
    </source>
</evidence>
<dbReference type="Proteomes" id="UP000757435">
    <property type="component" value="Unassembled WGS sequence"/>
</dbReference>
<organism evidence="1 2">
    <name type="scientific">Drouetiella hepatica Uher 2000/2452</name>
    <dbReference type="NCBI Taxonomy" id="904376"/>
    <lineage>
        <taxon>Bacteria</taxon>
        <taxon>Bacillati</taxon>
        <taxon>Cyanobacteriota</taxon>
        <taxon>Cyanophyceae</taxon>
        <taxon>Oculatellales</taxon>
        <taxon>Oculatellaceae</taxon>
        <taxon>Drouetiella</taxon>
    </lineage>
</organism>
<dbReference type="AlphaFoldDB" id="A0A951QIF2"/>
<evidence type="ECO:0000313" key="2">
    <source>
        <dbReference type="Proteomes" id="UP000757435"/>
    </source>
</evidence>
<reference evidence="1" key="1">
    <citation type="submission" date="2021-05" db="EMBL/GenBank/DDBJ databases">
        <authorList>
            <person name="Pietrasiak N."/>
            <person name="Ward R."/>
            <person name="Stajich J.E."/>
            <person name="Kurbessoian T."/>
        </authorList>
    </citation>
    <scope>NUCLEOTIDE SEQUENCE</scope>
    <source>
        <strain evidence="1">UHER 2000/2452</strain>
    </source>
</reference>
<name>A0A951QIF2_9CYAN</name>